<evidence type="ECO:0000256" key="15">
    <source>
        <dbReference type="ARBA" id="ARBA00048480"/>
    </source>
</evidence>
<dbReference type="GO" id="GO:0006635">
    <property type="term" value="P:fatty acid beta-oxidation"/>
    <property type="evidence" value="ECO:0007669"/>
    <property type="project" value="UniProtKB-UniPathway"/>
</dbReference>
<feature type="domain" description="Choline/carnitine acyltransferase" evidence="18">
    <location>
        <begin position="180"/>
        <end position="759"/>
    </location>
</feature>
<evidence type="ECO:0000256" key="5">
    <source>
        <dbReference type="ARBA" id="ARBA00013243"/>
    </source>
</evidence>
<dbReference type="EC" id="2.3.1.21" evidence="5"/>
<gene>
    <name evidence="21 22" type="primary">LOC108665178</name>
</gene>
<evidence type="ECO:0000313" key="22">
    <source>
        <dbReference type="RefSeq" id="XP_018007397.1"/>
    </source>
</evidence>
<dbReference type="KEGG" id="hazt:108665178"/>
<comment type="pathway">
    <text evidence="3">Lipid metabolism; fatty acid beta-oxidation.</text>
</comment>
<evidence type="ECO:0000259" key="19">
    <source>
        <dbReference type="Pfam" id="PF16484"/>
    </source>
</evidence>
<dbReference type="AlphaFoldDB" id="A0A8B7N0P1"/>
<evidence type="ECO:0000259" key="18">
    <source>
        <dbReference type="Pfam" id="PF00755"/>
    </source>
</evidence>
<keyword evidence="9" id="KW-0276">Fatty acid metabolism</keyword>
<evidence type="ECO:0000256" key="12">
    <source>
        <dbReference type="ARBA" id="ARBA00023128"/>
    </source>
</evidence>
<evidence type="ECO:0000256" key="17">
    <source>
        <dbReference type="RuleBase" id="RU003801"/>
    </source>
</evidence>
<name>A0A8B7N0P1_HYAAZ</name>
<evidence type="ECO:0000256" key="11">
    <source>
        <dbReference type="ARBA" id="ARBA00023098"/>
    </source>
</evidence>
<keyword evidence="13" id="KW-0472">Membrane</keyword>
<dbReference type="FunFam" id="3.30.559.10:FF:000042">
    <property type="entry name" value="Carnitine Palmitoyl Transferase"/>
    <property type="match status" value="1"/>
</dbReference>
<dbReference type="GO" id="GO:0009437">
    <property type="term" value="P:carnitine metabolic process"/>
    <property type="evidence" value="ECO:0007669"/>
    <property type="project" value="TreeGrafter"/>
</dbReference>
<keyword evidence="8" id="KW-0812">Transmembrane</keyword>
<accession>A0A8B7N0P1</accession>
<dbReference type="UniPathway" id="UPA00659"/>
<evidence type="ECO:0000256" key="7">
    <source>
        <dbReference type="ARBA" id="ARBA00022679"/>
    </source>
</evidence>
<keyword evidence="10" id="KW-1133">Transmembrane helix</keyword>
<keyword evidence="7 17" id="KW-0808">Transferase</keyword>
<proteinExistence type="inferred from homology"/>
<dbReference type="GeneID" id="108665178"/>
<dbReference type="Pfam" id="PF16484">
    <property type="entry name" value="CPT_N"/>
    <property type="match status" value="1"/>
</dbReference>
<reference evidence="21 22" key="1">
    <citation type="submission" date="2025-04" db="UniProtKB">
        <authorList>
            <consortium name="RefSeq"/>
        </authorList>
    </citation>
    <scope>IDENTIFICATION</scope>
    <source>
        <tissue evidence="21 22">Whole organism</tissue>
    </source>
</reference>
<evidence type="ECO:0000256" key="9">
    <source>
        <dbReference type="ARBA" id="ARBA00022832"/>
    </source>
</evidence>
<evidence type="ECO:0000256" key="3">
    <source>
        <dbReference type="ARBA" id="ARBA00005005"/>
    </source>
</evidence>
<dbReference type="GO" id="GO:0004095">
    <property type="term" value="F:carnitine O-palmitoyltransferase activity"/>
    <property type="evidence" value="ECO:0007669"/>
    <property type="project" value="UniProtKB-EC"/>
</dbReference>
<dbReference type="PANTHER" id="PTHR22589:SF31">
    <property type="entry name" value="CARNITINE O-PALMITOYLTRANSFERASE"/>
    <property type="match status" value="1"/>
</dbReference>
<dbReference type="InterPro" id="IPR039551">
    <property type="entry name" value="Cho/carn_acyl_trans"/>
</dbReference>
<dbReference type="InterPro" id="IPR023213">
    <property type="entry name" value="CAT-like_dom_sf"/>
</dbReference>
<evidence type="ECO:0000313" key="21">
    <source>
        <dbReference type="RefSeq" id="XP_018007396.1"/>
    </source>
</evidence>
<dbReference type="Proteomes" id="UP000694843">
    <property type="component" value="Unplaced"/>
</dbReference>
<feature type="domain" description="Carnitine O-palmitoyltransferase N-terminal" evidence="19">
    <location>
        <begin position="1"/>
        <end position="46"/>
    </location>
</feature>
<dbReference type="InterPro" id="IPR042231">
    <property type="entry name" value="Cho/carn_acyl_trans_2"/>
</dbReference>
<keyword evidence="12" id="KW-0496">Mitochondrion</keyword>
<dbReference type="Pfam" id="PF00755">
    <property type="entry name" value="Carn_acyltransf"/>
    <property type="match status" value="1"/>
</dbReference>
<evidence type="ECO:0000256" key="16">
    <source>
        <dbReference type="PIRSR" id="PIRSR600542-1"/>
    </source>
</evidence>
<dbReference type="CTD" id="36109"/>
<dbReference type="RefSeq" id="XP_018007397.1">
    <property type="nucleotide sequence ID" value="XM_018151908.2"/>
</dbReference>
<dbReference type="GO" id="GO:0031966">
    <property type="term" value="C:mitochondrial membrane"/>
    <property type="evidence" value="ECO:0007669"/>
    <property type="project" value="UniProtKB-SubCell"/>
</dbReference>
<dbReference type="Gene3D" id="6.10.250.1760">
    <property type="match status" value="1"/>
</dbReference>
<dbReference type="OMA" id="KMDGTPT"/>
<dbReference type="PROSITE" id="PS00440">
    <property type="entry name" value="ACYLTRANSF_C_2"/>
    <property type="match status" value="1"/>
</dbReference>
<comment type="similarity">
    <text evidence="4 17">Belongs to the carnitine/choline acetyltransferase family.</text>
</comment>
<feature type="active site" description="Proton acceptor" evidence="16">
    <location>
        <position position="477"/>
    </location>
</feature>
<dbReference type="Gene3D" id="3.30.559.10">
    <property type="entry name" value="Chloramphenicol acetyltransferase-like domain"/>
    <property type="match status" value="1"/>
</dbReference>
<keyword evidence="20" id="KW-1185">Reference proteome</keyword>
<protein>
    <recommendedName>
        <fullName evidence="5">carnitine O-palmitoyltransferase</fullName>
        <ecNumber evidence="5">2.3.1.21</ecNumber>
    </recommendedName>
</protein>
<keyword evidence="6" id="KW-0813">Transport</keyword>
<evidence type="ECO:0000256" key="6">
    <source>
        <dbReference type="ARBA" id="ARBA00022448"/>
    </source>
</evidence>
<dbReference type="FunFam" id="3.30.559.70:FF:000001">
    <property type="entry name" value="Carnitine O-palmitoyltransferase 1, liver isoform"/>
    <property type="match status" value="1"/>
</dbReference>
<sequence length="774" mass="87811">MAEAHSAVAFSFSVTHEGVQVDYDRELLHIIFHSGVRSWRRNFTRFANNIRCGVYPGSLSAMVLSVGTYNGLYLTRQAYNHNIDPSFGLIDVLRKYIKLDEPSQSIVCASLSGVAVWLGVCYALKYSLKGLYQYKGWMYEERGRGAKMSLTSKVWLMTVKLLSQFSSPMLYSFQGSLPSLPVPSVEDTMTRYLRSVRPLLNDEEYARMERHAKEFQGGIGRKLQKYLILKSWWATNYVSDWWEEYVYLRGRAPIMINSNFYGTDAIVVHPTFVQAARAANVTYSAFLFRRLIDRQQLKPIMVSGTVPLCSAQYERTFNTTRVPGIDTDRLVHFGDSMHIVVIHNGRYFKVPCYYKGQLLTPPELQIQFQRILDDDVKPDEGEELMGALTAGERRPWAMAREKFFTTGVNRASLQAIDRAAFVLSLETESQDYNADKGTDLDGFVRTMLHGKGHDRWYDKSFNVIVMANGKIGFNAEHGWADAAIASHMWEFIMVQDLLKPCYDESGNCMGEARVNPLAPVKLRWSLSKECQAVIETSYKVAQALLNDVDLHLIMFDDYGKGFMKKKHLSPDAYIQMALQLAYYRDAGKFNLTYEASMTRLFKEGRTETVRPCTIESAAWVKAMENPKETDATRIELLDKACRRHQRGYQDAMCGKGIDRHLFCLYVISKYLEVDSPFLNEVLSEPWRLSTSQTPHGQTGKLDLTEHPECVSAGGGFGPVADDGYGVSYIIAGENNIFFHVSSKKSSSVTNSKGFARNIRKALNDMKTLLSSTKK</sequence>
<comment type="catalytic activity">
    <reaction evidence="15">
        <text>(R)-carnitine + hexadecanoyl-CoA = O-hexadecanoyl-(R)-carnitine + CoA</text>
        <dbReference type="Rhea" id="RHEA:12661"/>
        <dbReference type="ChEBI" id="CHEBI:16347"/>
        <dbReference type="ChEBI" id="CHEBI:17490"/>
        <dbReference type="ChEBI" id="CHEBI:57287"/>
        <dbReference type="ChEBI" id="CHEBI:57379"/>
        <dbReference type="EC" id="2.3.1.21"/>
    </reaction>
    <physiologicalReaction direction="left-to-right" evidence="15">
        <dbReference type="Rhea" id="RHEA:12662"/>
    </physiologicalReaction>
</comment>
<comment type="subcellular location">
    <subcellularLocation>
        <location evidence="1">Membrane</location>
        <topology evidence="1">Multi-pass membrane protein</topology>
    </subcellularLocation>
    <subcellularLocation>
        <location evidence="2">Mitochondrion membrane</location>
    </subcellularLocation>
</comment>
<dbReference type="PROSITE" id="PS00439">
    <property type="entry name" value="ACYLTRANSF_C_1"/>
    <property type="match status" value="1"/>
</dbReference>
<dbReference type="InterPro" id="IPR000542">
    <property type="entry name" value="Carn_acyl_trans"/>
</dbReference>
<dbReference type="OrthoDB" id="240216at2759"/>
<keyword evidence="14 17" id="KW-0012">Acyltransferase</keyword>
<evidence type="ECO:0000256" key="4">
    <source>
        <dbReference type="ARBA" id="ARBA00005232"/>
    </source>
</evidence>
<evidence type="ECO:0000313" key="20">
    <source>
        <dbReference type="Proteomes" id="UP000694843"/>
    </source>
</evidence>
<dbReference type="Gene3D" id="3.30.559.70">
    <property type="entry name" value="Choline/Carnitine o-acyltransferase, domain 2"/>
    <property type="match status" value="1"/>
</dbReference>
<evidence type="ECO:0000256" key="8">
    <source>
        <dbReference type="ARBA" id="ARBA00022692"/>
    </source>
</evidence>
<evidence type="ECO:0000256" key="10">
    <source>
        <dbReference type="ARBA" id="ARBA00022989"/>
    </source>
</evidence>
<evidence type="ECO:0000256" key="13">
    <source>
        <dbReference type="ARBA" id="ARBA00023136"/>
    </source>
</evidence>
<evidence type="ECO:0000256" key="1">
    <source>
        <dbReference type="ARBA" id="ARBA00004141"/>
    </source>
</evidence>
<dbReference type="InterPro" id="IPR032476">
    <property type="entry name" value="CPT_N"/>
</dbReference>
<dbReference type="SUPFAM" id="SSF52777">
    <property type="entry name" value="CoA-dependent acyltransferases"/>
    <property type="match status" value="2"/>
</dbReference>
<keyword evidence="11" id="KW-0443">Lipid metabolism</keyword>
<evidence type="ECO:0000256" key="14">
    <source>
        <dbReference type="ARBA" id="ARBA00023315"/>
    </source>
</evidence>
<organism evidence="20 22">
    <name type="scientific">Hyalella azteca</name>
    <name type="common">Amphipod</name>
    <dbReference type="NCBI Taxonomy" id="294128"/>
    <lineage>
        <taxon>Eukaryota</taxon>
        <taxon>Metazoa</taxon>
        <taxon>Ecdysozoa</taxon>
        <taxon>Arthropoda</taxon>
        <taxon>Crustacea</taxon>
        <taxon>Multicrustacea</taxon>
        <taxon>Malacostraca</taxon>
        <taxon>Eumalacostraca</taxon>
        <taxon>Peracarida</taxon>
        <taxon>Amphipoda</taxon>
        <taxon>Senticaudata</taxon>
        <taxon>Talitrida</taxon>
        <taxon>Talitroidea</taxon>
        <taxon>Hyalellidae</taxon>
        <taxon>Hyalella</taxon>
    </lineage>
</organism>
<dbReference type="RefSeq" id="XP_018007396.1">
    <property type="nucleotide sequence ID" value="XM_018151907.2"/>
</dbReference>
<evidence type="ECO:0000256" key="2">
    <source>
        <dbReference type="ARBA" id="ARBA00004325"/>
    </source>
</evidence>
<dbReference type="PANTHER" id="PTHR22589">
    <property type="entry name" value="CARNITINE O-ACYLTRANSFERASE"/>
    <property type="match status" value="1"/>
</dbReference>